<dbReference type="Pfam" id="PF00004">
    <property type="entry name" value="AAA"/>
    <property type="match status" value="1"/>
</dbReference>
<evidence type="ECO:0000256" key="1">
    <source>
        <dbReference type="ARBA" id="ARBA00006914"/>
    </source>
</evidence>
<feature type="domain" description="AAA+ ATPase" evidence="6">
    <location>
        <begin position="1011"/>
        <end position="1143"/>
    </location>
</feature>
<evidence type="ECO:0000256" key="4">
    <source>
        <dbReference type="ARBA" id="ARBA00022741"/>
    </source>
</evidence>
<dbReference type="Gene3D" id="1.25.40.10">
    <property type="entry name" value="Tetratricopeptide repeat domain"/>
    <property type="match status" value="1"/>
</dbReference>
<evidence type="ECO:0000256" key="5">
    <source>
        <dbReference type="ARBA" id="ARBA00022840"/>
    </source>
</evidence>
<sequence>MEKKVIVDAATNLTLENDQRFSLSHLWSLQRQFFEHQGIQAWNTGYVPHYATSNPFITKTYGQILRGFLQDWLKADQPHSTSFDPDQPLYILELGSGSGRFAYHFLKQFFGQSSHPLVKNLSVKYVMTDFVENNLEFWQSHPALQNYLDEGLLDFARFDIQSKGPIQLLHSKKILSTKTLANPLIVLANYFFDSIPQDLFMIQSGQLYETLLSLSISEKDADLPPAELLEYLDITYDDRPISPNYYDNPDFNQLLSHYQQQLDDTSLMLPIAALQVLAHLRQLAGDRLIFLTADKGYSRDIDLANRSRPKFVFHGSFSLSVNYHAIGLYTQFQGGQTLLPNYRPRSLNVCAFLFGDPPNNYAETCQAYQQWSQQTGPDSFFALKKTIEPLYPSLNLRQILAYLRFSGWDHNIFLGCWPALMNQAANAPEILRPDIEQTLHNVWDMYYWIGEDQDLPFHISQVFVQLGNDTAALAYLDHSLQLYGDTSHTLLHQAISLLRLGQTTHALLSLNRVLDIEPQLEIARALKQTIEANSGDLDTILNELSPQVREQDTVAPDDPLTLSLWGLKALLEHHTDNAPHVALEAVLESEPLPLARLGDAFNLSLFERTILLLCLGLELEPNFQSLCAKVHGNDNKPYATLGLALSTFPEADWSVLSPQTPLHYWQLIHPEPSRVLTEAPLKLDRRILCYLLDEPALPPHLIDLGTPLSPEGLADTLPPSYADLIQQLITTWSTADATHGFTLICLNGPDTTTNTNVAIAACHAMGMPLMALSAAVLHTNPQDLTQLQREWEREALLTRSALLLDCDTAQPGDPGRDTAISLFLETLSTPVIVCSRDKKPQVRRPLITFEVPPLNYTEQKDLWLANLGPLAADLDGHVDLLATQFRLSPTAVQSVCRQAKGIINEEQGTRNKLDVTAGSDEQNSKSKIQNSLQEAAQASTKLKTHLWDLCRAQARPNLDDLAQRIESMATWEDLVLPDRQRLILEDIATHLTYRSRVYQEWGFAKKGDRGLGTSALFYGESGTGKTMAAEVLANSCQLDLYRIDLSTVVSKYIGETEKNLRRIFDAAETGGVILLFDEADALFGKRSEVKDSHDRHANIEVSYLLQRMEAYRGLAILTSNMKDSLDKAFLRRIRFMMVFPFPDASARAEIWQRIFPAQTPTQGLDYTKLGQLKVAGGNIRNIALQAAFIAAQADQSVSMAHIRQAAQREYLKLEKLLTTEEIKGWDADD</sequence>
<dbReference type="Gene3D" id="3.40.50.300">
    <property type="entry name" value="P-loop containing nucleotide triphosphate hydrolases"/>
    <property type="match status" value="1"/>
</dbReference>
<comment type="similarity">
    <text evidence="1">Belongs to the AAA ATPase family.</text>
</comment>
<evidence type="ECO:0000256" key="2">
    <source>
        <dbReference type="ARBA" id="ARBA00022603"/>
    </source>
</evidence>
<dbReference type="GO" id="GO:0005524">
    <property type="term" value="F:ATP binding"/>
    <property type="evidence" value="ECO:0007669"/>
    <property type="project" value="UniProtKB-KW"/>
</dbReference>
<dbReference type="AlphaFoldDB" id="A0A947GH62"/>
<dbReference type="Gene3D" id="3.40.50.12710">
    <property type="match status" value="1"/>
</dbReference>
<evidence type="ECO:0000256" key="3">
    <source>
        <dbReference type="ARBA" id="ARBA00022679"/>
    </source>
</evidence>
<keyword evidence="8" id="KW-1185">Reference proteome</keyword>
<keyword evidence="3" id="KW-0808">Transferase</keyword>
<evidence type="ECO:0000313" key="8">
    <source>
        <dbReference type="Proteomes" id="UP000717364"/>
    </source>
</evidence>
<dbReference type="SMART" id="SM00382">
    <property type="entry name" value="AAA"/>
    <property type="match status" value="1"/>
</dbReference>
<dbReference type="Pfam" id="PF02636">
    <property type="entry name" value="Methyltransf_28"/>
    <property type="match status" value="1"/>
</dbReference>
<keyword evidence="4" id="KW-0547">Nucleotide-binding</keyword>
<dbReference type="EMBL" id="JADOES010000004">
    <property type="protein sequence ID" value="MBT9314488.1"/>
    <property type="molecule type" value="Genomic_DNA"/>
</dbReference>
<dbReference type="GO" id="GO:0016887">
    <property type="term" value="F:ATP hydrolysis activity"/>
    <property type="evidence" value="ECO:0007669"/>
    <property type="project" value="InterPro"/>
</dbReference>
<comment type="caution">
    <text evidence="7">The sequence shown here is derived from an EMBL/GenBank/DDBJ whole genome shotgun (WGS) entry which is preliminary data.</text>
</comment>
<dbReference type="InterPro" id="IPR038375">
    <property type="entry name" value="NDUFAF7_sf"/>
</dbReference>
<dbReference type="InterPro" id="IPR011990">
    <property type="entry name" value="TPR-like_helical_dom_sf"/>
</dbReference>
<dbReference type="GO" id="GO:0008168">
    <property type="term" value="F:methyltransferase activity"/>
    <property type="evidence" value="ECO:0007669"/>
    <property type="project" value="UniProtKB-KW"/>
</dbReference>
<dbReference type="SUPFAM" id="SSF52540">
    <property type="entry name" value="P-loop containing nucleoside triphosphate hydrolases"/>
    <property type="match status" value="1"/>
</dbReference>
<accession>A0A947GH62</accession>
<dbReference type="InterPro" id="IPR003788">
    <property type="entry name" value="NDUFAF7"/>
</dbReference>
<dbReference type="InterPro" id="IPR003959">
    <property type="entry name" value="ATPase_AAA_core"/>
</dbReference>
<organism evidence="7 8">
    <name type="scientific">Leptothoe spongobia TAU-MAC 1115</name>
    <dbReference type="NCBI Taxonomy" id="1967444"/>
    <lineage>
        <taxon>Bacteria</taxon>
        <taxon>Bacillati</taxon>
        <taxon>Cyanobacteriota</taxon>
        <taxon>Cyanophyceae</taxon>
        <taxon>Nodosilineales</taxon>
        <taxon>Cymatolegaceae</taxon>
        <taxon>Leptothoe</taxon>
        <taxon>Leptothoe spongobia</taxon>
    </lineage>
</organism>
<dbReference type="SUPFAM" id="SSF53335">
    <property type="entry name" value="S-adenosyl-L-methionine-dependent methyltransferases"/>
    <property type="match status" value="1"/>
</dbReference>
<dbReference type="GO" id="GO:0032259">
    <property type="term" value="P:methylation"/>
    <property type="evidence" value="ECO:0007669"/>
    <property type="project" value="UniProtKB-KW"/>
</dbReference>
<dbReference type="Proteomes" id="UP000717364">
    <property type="component" value="Unassembled WGS sequence"/>
</dbReference>
<keyword evidence="2 7" id="KW-0489">Methyltransferase</keyword>
<evidence type="ECO:0000313" key="7">
    <source>
        <dbReference type="EMBL" id="MBT9314488.1"/>
    </source>
</evidence>
<reference evidence="7" key="2">
    <citation type="journal article" date="2021" name="Mar. Drugs">
        <title>Genome Reduction and Secondary Metabolism of the Marine Sponge-Associated Cyanobacterium Leptothoe.</title>
        <authorList>
            <person name="Konstantinou D."/>
            <person name="Popin R.V."/>
            <person name="Fewer D.P."/>
            <person name="Sivonen K."/>
            <person name="Gkelis S."/>
        </authorList>
    </citation>
    <scope>NUCLEOTIDE SEQUENCE</scope>
    <source>
        <strain evidence="7">TAU-MAC 1115</strain>
    </source>
</reference>
<dbReference type="InterPro" id="IPR027417">
    <property type="entry name" value="P-loop_NTPase"/>
</dbReference>
<dbReference type="Pfam" id="PF22977">
    <property type="entry name" value="WHD"/>
    <property type="match status" value="1"/>
</dbReference>
<dbReference type="InterPro" id="IPR029063">
    <property type="entry name" value="SAM-dependent_MTases_sf"/>
</dbReference>
<protein>
    <submittedName>
        <fullName evidence="7">SAM-dependent methyltransferase</fullName>
    </submittedName>
</protein>
<dbReference type="InterPro" id="IPR054472">
    <property type="entry name" value="WHD"/>
</dbReference>
<dbReference type="InterPro" id="IPR050221">
    <property type="entry name" value="26S_Proteasome_ATPase"/>
</dbReference>
<dbReference type="InterPro" id="IPR003593">
    <property type="entry name" value="AAA+_ATPase"/>
</dbReference>
<name>A0A947GH62_9CYAN</name>
<keyword evidence="5" id="KW-0067">ATP-binding</keyword>
<dbReference type="SUPFAM" id="SSF48452">
    <property type="entry name" value="TPR-like"/>
    <property type="match status" value="1"/>
</dbReference>
<proteinExistence type="inferred from homology"/>
<reference evidence="7" key="1">
    <citation type="submission" date="2020-11" db="EMBL/GenBank/DDBJ databases">
        <authorList>
            <person name="Konstantinou D."/>
            <person name="Gkelis S."/>
            <person name="Popin R."/>
            <person name="Fewer D."/>
            <person name="Sivonen K."/>
        </authorList>
    </citation>
    <scope>NUCLEOTIDE SEQUENCE</scope>
    <source>
        <strain evidence="7">TAU-MAC 1115</strain>
    </source>
</reference>
<dbReference type="CDD" id="cd19481">
    <property type="entry name" value="RecA-like_protease"/>
    <property type="match status" value="1"/>
</dbReference>
<gene>
    <name evidence="7" type="ORF">IXB50_03515</name>
</gene>
<dbReference type="PANTHER" id="PTHR23073">
    <property type="entry name" value="26S PROTEASOME REGULATORY SUBUNIT"/>
    <property type="match status" value="1"/>
</dbReference>
<evidence type="ECO:0000259" key="6">
    <source>
        <dbReference type="SMART" id="SM00382"/>
    </source>
</evidence>